<comment type="caution">
    <text evidence="7">The sequence shown here is derived from an EMBL/GenBank/DDBJ whole genome shotgun (WGS) entry which is preliminary data.</text>
</comment>
<comment type="similarity">
    <text evidence="2">Belongs to the ATPase inhibitor family.</text>
</comment>
<evidence type="ECO:0000313" key="8">
    <source>
        <dbReference type="Proteomes" id="UP001162164"/>
    </source>
</evidence>
<reference evidence="7" key="1">
    <citation type="journal article" date="2023" name="Insect Mol. Biol.">
        <title>Genome sequencing provides insights into the evolution of gene families encoding plant cell wall-degrading enzymes in longhorned beetles.</title>
        <authorList>
            <person name="Shin N.R."/>
            <person name="Okamura Y."/>
            <person name="Kirsch R."/>
            <person name="Pauchet Y."/>
        </authorList>
    </citation>
    <scope>NUCLEOTIDE SEQUENCE</scope>
    <source>
        <strain evidence="7">MMC_N1</strain>
    </source>
</reference>
<evidence type="ECO:0000256" key="4">
    <source>
        <dbReference type="ARBA" id="ARBA00023054"/>
    </source>
</evidence>
<keyword evidence="5" id="KW-0496">Mitochondrion</keyword>
<gene>
    <name evidence="7" type="ORF">NQ317_003993</name>
</gene>
<keyword evidence="3" id="KW-0809">Transit peptide</keyword>
<dbReference type="Proteomes" id="UP001162164">
    <property type="component" value="Unassembled WGS sequence"/>
</dbReference>
<dbReference type="EMBL" id="JAPWTJ010000038">
    <property type="protein sequence ID" value="KAJ8984410.1"/>
    <property type="molecule type" value="Genomic_DNA"/>
</dbReference>
<accession>A0ABQ9K4G4</accession>
<dbReference type="InterPro" id="IPR007648">
    <property type="entry name" value="ATPase_inhibitor_mt"/>
</dbReference>
<dbReference type="Pfam" id="PF04568">
    <property type="entry name" value="IATP"/>
    <property type="match status" value="1"/>
</dbReference>
<evidence type="ECO:0000256" key="5">
    <source>
        <dbReference type="ARBA" id="ARBA00023128"/>
    </source>
</evidence>
<dbReference type="PANTHER" id="PTHR48417:SF1">
    <property type="entry name" value="ATP SYNTHASE F1 SUBUNIT EPSILON"/>
    <property type="match status" value="1"/>
</dbReference>
<organism evidence="7 8">
    <name type="scientific">Molorchus minor</name>
    <dbReference type="NCBI Taxonomy" id="1323400"/>
    <lineage>
        <taxon>Eukaryota</taxon>
        <taxon>Metazoa</taxon>
        <taxon>Ecdysozoa</taxon>
        <taxon>Arthropoda</taxon>
        <taxon>Hexapoda</taxon>
        <taxon>Insecta</taxon>
        <taxon>Pterygota</taxon>
        <taxon>Neoptera</taxon>
        <taxon>Endopterygota</taxon>
        <taxon>Coleoptera</taxon>
        <taxon>Polyphaga</taxon>
        <taxon>Cucujiformia</taxon>
        <taxon>Chrysomeloidea</taxon>
        <taxon>Cerambycidae</taxon>
        <taxon>Lamiinae</taxon>
        <taxon>Monochamini</taxon>
        <taxon>Molorchus</taxon>
    </lineage>
</organism>
<evidence type="ECO:0000313" key="7">
    <source>
        <dbReference type="EMBL" id="KAJ8984410.1"/>
    </source>
</evidence>
<dbReference type="Gene3D" id="1.20.5.500">
    <property type="entry name" value="Single helix bin"/>
    <property type="match status" value="1"/>
</dbReference>
<evidence type="ECO:0008006" key="9">
    <source>
        <dbReference type="Google" id="ProtNLM"/>
    </source>
</evidence>
<feature type="coiled-coil region" evidence="6">
    <location>
        <begin position="62"/>
        <end position="89"/>
    </location>
</feature>
<evidence type="ECO:0000256" key="2">
    <source>
        <dbReference type="ARBA" id="ARBA00010901"/>
    </source>
</evidence>
<proteinExistence type="inferred from homology"/>
<evidence type="ECO:0000256" key="3">
    <source>
        <dbReference type="ARBA" id="ARBA00022946"/>
    </source>
</evidence>
<dbReference type="SUPFAM" id="SSF64602">
    <property type="entry name" value="F1 ATPase inhibitor, IF1, C-terminal domain"/>
    <property type="match status" value="1"/>
</dbReference>
<name>A0ABQ9K4G4_9CUCU</name>
<keyword evidence="4 6" id="KW-0175">Coiled coil</keyword>
<keyword evidence="8" id="KW-1185">Reference proteome</keyword>
<sequence>MNCLRIVRANMARQVRLMSQLGDLGCGAGKGGGGGGPIRAAGGAFGRLEAAREEEFYHRKQNQQLKELKAEMKNEIPFHREEIRRHQEAIDIHTGGHSKTNTEG</sequence>
<evidence type="ECO:0000256" key="6">
    <source>
        <dbReference type="SAM" id="Coils"/>
    </source>
</evidence>
<dbReference type="PANTHER" id="PTHR48417">
    <property type="entry name" value="ATP SYNTHASE F1 SUBUNIT EPSILON"/>
    <property type="match status" value="1"/>
</dbReference>
<evidence type="ECO:0000256" key="1">
    <source>
        <dbReference type="ARBA" id="ARBA00004173"/>
    </source>
</evidence>
<comment type="subcellular location">
    <subcellularLocation>
        <location evidence="1">Mitochondrion</location>
    </subcellularLocation>
</comment>
<protein>
    <recommendedName>
        <fullName evidence="9">ATPase inhibitor</fullName>
    </recommendedName>
</protein>